<reference evidence="1" key="1">
    <citation type="submission" date="2022-01" db="EMBL/GenBank/DDBJ databases">
        <authorList>
            <person name="Criscuolo A."/>
        </authorList>
    </citation>
    <scope>NUCLEOTIDE SEQUENCE</scope>
    <source>
        <strain evidence="1">CIP111892</strain>
    </source>
</reference>
<dbReference type="Proteomes" id="UP000838324">
    <property type="component" value="Unassembled WGS sequence"/>
</dbReference>
<dbReference type="Gene3D" id="2.60.120.700">
    <property type="entry name" value="Peptidase G1"/>
    <property type="match status" value="1"/>
</dbReference>
<dbReference type="InterPro" id="IPR038656">
    <property type="entry name" value="Peptidase_G1_sf"/>
</dbReference>
<organism evidence="1 2">
    <name type="scientific">Paenibacillus auburnensis</name>
    <dbReference type="NCBI Taxonomy" id="2905649"/>
    <lineage>
        <taxon>Bacteria</taxon>
        <taxon>Bacillati</taxon>
        <taxon>Bacillota</taxon>
        <taxon>Bacilli</taxon>
        <taxon>Bacillales</taxon>
        <taxon>Paenibacillaceae</taxon>
        <taxon>Paenibacillus</taxon>
    </lineage>
</organism>
<sequence>MSTVHRLKRSQPCFTDKTNQSRTRITGFGWTSSNWSGYAIRGKKGAFRRISAEWIVPCVKPTSKPTYSSAWIGIDGFKNSSLIQTGTGHESVNGKVHYYAWWEILPAAETVIQLPVSPGDRIRATIKKVSSGKWCIILCNLSKQWTFRTLQRYNGPQSSAEWIMEAPQIGSTVAPLAQLTPTRFSCCRVNGKSPKLTAMNGGIMIQNKITVAVPSCPNARGDAFTVKRIYRKGLSQAYLKSPISVRS</sequence>
<evidence type="ECO:0000313" key="1">
    <source>
        <dbReference type="EMBL" id="CAH1204687.1"/>
    </source>
</evidence>
<keyword evidence="2" id="KW-1185">Reference proteome</keyword>
<proteinExistence type="predicted"/>
<dbReference type="CDD" id="cd13426">
    <property type="entry name" value="Peptidase_G1"/>
    <property type="match status" value="1"/>
</dbReference>
<dbReference type="PANTHER" id="PTHR37536">
    <property type="entry name" value="PUTATIVE (AFU_ORTHOLOGUE AFUA_3G02970)-RELATED"/>
    <property type="match status" value="1"/>
</dbReference>
<dbReference type="Pfam" id="PF01828">
    <property type="entry name" value="Peptidase_A4"/>
    <property type="match status" value="1"/>
</dbReference>
<evidence type="ECO:0000313" key="2">
    <source>
        <dbReference type="Proteomes" id="UP000838324"/>
    </source>
</evidence>
<dbReference type="SUPFAM" id="SSF49899">
    <property type="entry name" value="Concanavalin A-like lectins/glucanases"/>
    <property type="match status" value="1"/>
</dbReference>
<dbReference type="InterPro" id="IPR013320">
    <property type="entry name" value="ConA-like_dom_sf"/>
</dbReference>
<name>A0ABM9C6T3_9BACL</name>
<dbReference type="EMBL" id="CAKMMG010000002">
    <property type="protein sequence ID" value="CAH1204687.1"/>
    <property type="molecule type" value="Genomic_DNA"/>
</dbReference>
<gene>
    <name evidence="1" type="ORF">PAECIP111892_02517</name>
</gene>
<protein>
    <recommendedName>
        <fullName evidence="3">Peptidase A4 family protein</fullName>
    </recommendedName>
</protein>
<evidence type="ECO:0008006" key="3">
    <source>
        <dbReference type="Google" id="ProtNLM"/>
    </source>
</evidence>
<dbReference type="PANTHER" id="PTHR37536:SF1">
    <property type="entry name" value="ASPERGILLOPEPSIN, PUTAITVE (AFU_ORTHOLOGUE AFUA_7G01200)"/>
    <property type="match status" value="1"/>
</dbReference>
<comment type="caution">
    <text evidence="1">The sequence shown here is derived from an EMBL/GenBank/DDBJ whole genome shotgun (WGS) entry which is preliminary data.</text>
</comment>
<accession>A0ABM9C6T3</accession>
<dbReference type="InterPro" id="IPR000250">
    <property type="entry name" value="Peptidase_G1"/>
</dbReference>
<dbReference type="RefSeq" id="WP_236333499.1">
    <property type="nucleotide sequence ID" value="NZ_CAKMMG010000002.1"/>
</dbReference>